<keyword evidence="3" id="KW-1185">Reference proteome</keyword>
<dbReference type="CDD" id="cd07438">
    <property type="entry name" value="PHP_HisPPase_AMP"/>
    <property type="match status" value="1"/>
</dbReference>
<evidence type="ECO:0000313" key="2">
    <source>
        <dbReference type="EMBL" id="QNT04954.1"/>
    </source>
</evidence>
<gene>
    <name evidence="2" type="ORF">IBG28_14790</name>
</gene>
<dbReference type="AlphaFoldDB" id="A0A7H1J388"/>
<dbReference type="EMBL" id="CP061081">
    <property type="protein sequence ID" value="QNT04954.1"/>
    <property type="molecule type" value="Genomic_DNA"/>
</dbReference>
<dbReference type="RefSeq" id="WP_111605356.1">
    <property type="nucleotide sequence ID" value="NZ_BMLJ01000001.1"/>
</dbReference>
<dbReference type="Gene3D" id="3.20.20.140">
    <property type="entry name" value="Metal-dependent hydrolases"/>
    <property type="match status" value="1"/>
</dbReference>
<dbReference type="OrthoDB" id="9804333at2"/>
<sequence>MPEAARYRKVDLHTHSTCSDGHFSPAELVDLAVEQSVSLFALTDHDTLDGLPEARLRAAEHGLSFINGVELSTQWNGIPLHMVALNFSADNPALLSIVEGNQAIRLDRARRIADLLVKQGLPDLFDEAVALAGNSQLGRPHFASLLVEKCFVKDANKAFDRYLGNKKLGQLRDVWPELEQVLSALADEDMALVLAHPKRYPLTVTKLKRLLSDFKKWGGTGIEIVSGNERPDSVRLLERLTREFDLKASVGSDYHGPFGPWMQVGKFTQIHEGEVDLVWQTWSSI</sequence>
<evidence type="ECO:0000259" key="1">
    <source>
        <dbReference type="SMART" id="SM00481"/>
    </source>
</evidence>
<dbReference type="Gene3D" id="1.10.150.650">
    <property type="match status" value="1"/>
</dbReference>
<dbReference type="InterPro" id="IPR004013">
    <property type="entry name" value="PHP_dom"/>
</dbReference>
<protein>
    <submittedName>
        <fullName evidence="2">PHP domain-containing protein</fullName>
    </submittedName>
</protein>
<dbReference type="InterPro" id="IPR052018">
    <property type="entry name" value="PHP_domain"/>
</dbReference>
<dbReference type="GO" id="GO:0035312">
    <property type="term" value="F:5'-3' DNA exonuclease activity"/>
    <property type="evidence" value="ECO:0007669"/>
    <property type="project" value="TreeGrafter"/>
</dbReference>
<feature type="domain" description="Polymerase/histidinol phosphatase N-terminal" evidence="1">
    <location>
        <begin position="10"/>
        <end position="75"/>
    </location>
</feature>
<dbReference type="KEGG" id="mard:IBG28_14790"/>
<organism evidence="2 3">
    <name type="scientific">Marinomonas arctica</name>
    <dbReference type="NCBI Taxonomy" id="383750"/>
    <lineage>
        <taxon>Bacteria</taxon>
        <taxon>Pseudomonadati</taxon>
        <taxon>Pseudomonadota</taxon>
        <taxon>Gammaproteobacteria</taxon>
        <taxon>Oceanospirillales</taxon>
        <taxon>Oceanospirillaceae</taxon>
        <taxon>Marinomonas</taxon>
    </lineage>
</organism>
<dbReference type="PANTHER" id="PTHR42924">
    <property type="entry name" value="EXONUCLEASE"/>
    <property type="match status" value="1"/>
</dbReference>
<dbReference type="GO" id="GO:0004534">
    <property type="term" value="F:5'-3' RNA exonuclease activity"/>
    <property type="evidence" value="ECO:0007669"/>
    <property type="project" value="TreeGrafter"/>
</dbReference>
<dbReference type="SUPFAM" id="SSF89550">
    <property type="entry name" value="PHP domain-like"/>
    <property type="match status" value="1"/>
</dbReference>
<name>A0A7H1J388_9GAMM</name>
<dbReference type="Pfam" id="PF02811">
    <property type="entry name" value="PHP"/>
    <property type="match status" value="1"/>
</dbReference>
<proteinExistence type="predicted"/>
<dbReference type="Proteomes" id="UP000516370">
    <property type="component" value="Chromosome"/>
</dbReference>
<reference evidence="2 3" key="1">
    <citation type="submission" date="2020-09" db="EMBL/GenBank/DDBJ databases">
        <title>Complete genome sequence of an Arctic sea ice bacterium Marinomonas arctica BSI20414.</title>
        <authorList>
            <person name="Liao L."/>
            <person name="Chen B."/>
        </authorList>
    </citation>
    <scope>NUCLEOTIDE SEQUENCE [LARGE SCALE GENOMIC DNA]</scope>
    <source>
        <strain evidence="2 3">BSI20414</strain>
    </source>
</reference>
<accession>A0A7H1J388</accession>
<evidence type="ECO:0000313" key="3">
    <source>
        <dbReference type="Proteomes" id="UP000516370"/>
    </source>
</evidence>
<dbReference type="InterPro" id="IPR016195">
    <property type="entry name" value="Pol/histidinol_Pase-like"/>
</dbReference>
<dbReference type="PANTHER" id="PTHR42924:SF3">
    <property type="entry name" value="POLYMERASE_HISTIDINOL PHOSPHATASE N-TERMINAL DOMAIN-CONTAINING PROTEIN"/>
    <property type="match status" value="1"/>
</dbReference>
<dbReference type="InterPro" id="IPR003141">
    <property type="entry name" value="Pol/His_phosphatase_N"/>
</dbReference>
<dbReference type="SMART" id="SM00481">
    <property type="entry name" value="POLIIIAc"/>
    <property type="match status" value="1"/>
</dbReference>